<evidence type="ECO:0000313" key="2">
    <source>
        <dbReference type="EMBL" id="MEX0426327.1"/>
    </source>
</evidence>
<feature type="domain" description="FAS1-like dehydratase" evidence="1">
    <location>
        <begin position="56"/>
        <end position="123"/>
    </location>
</feature>
<dbReference type="EMBL" id="JBFPJR010000002">
    <property type="protein sequence ID" value="MEX0426327.1"/>
    <property type="molecule type" value="Genomic_DNA"/>
</dbReference>
<dbReference type="InterPro" id="IPR052741">
    <property type="entry name" value="Mitochondrial_HTD2"/>
</dbReference>
<reference evidence="2 3" key="1">
    <citation type="submission" date="2024-07" db="EMBL/GenBank/DDBJ databases">
        <authorList>
            <person name="Lee S."/>
            <person name="Kang M."/>
        </authorList>
    </citation>
    <scope>NUCLEOTIDE SEQUENCE [LARGE SCALE GENOMIC DNA]</scope>
    <source>
        <strain evidence="2 3">DS6</strain>
    </source>
</reference>
<dbReference type="SUPFAM" id="SSF54637">
    <property type="entry name" value="Thioesterase/thiol ester dehydrase-isomerase"/>
    <property type="match status" value="2"/>
</dbReference>
<accession>A0ABV3STQ9</accession>
<dbReference type="RefSeq" id="WP_367990977.1">
    <property type="nucleotide sequence ID" value="NZ_JBFPJR010000002.1"/>
</dbReference>
<organism evidence="2 3">
    <name type="scientific">Nocardioides eburneus</name>
    <dbReference type="NCBI Taxonomy" id="3231482"/>
    <lineage>
        <taxon>Bacteria</taxon>
        <taxon>Bacillati</taxon>
        <taxon>Actinomycetota</taxon>
        <taxon>Actinomycetes</taxon>
        <taxon>Propionibacteriales</taxon>
        <taxon>Nocardioidaceae</taxon>
        <taxon>Nocardioides</taxon>
    </lineage>
</organism>
<sequence>MDWEPHTVVDEALVDPAPVAALQVLLDDGLPPVGPGDPLPPLWHWVALPRWSPSSLLGLDGHPARGGFLPPVELPRRMFAGGEVTVHGPVRVGDVVRREAAVTSVEHKHGRSGELVVVTVVTRHFRGDVLAVEETQDLIYRGAGGRSAPEPVRELAPAPPLARTGEWTWALRTDPSLLMRFSAATANAHRIHYDHPYATQVEGYPGLVVHGPLMTILLAEVARLEGVSGVTRLTHRNLAPLFCGAPATLRRTAVDGAATTFQLVSPAQGEETPRTTLTLWVDETRVEKGNDR</sequence>
<keyword evidence="3" id="KW-1185">Reference proteome</keyword>
<dbReference type="InterPro" id="IPR039569">
    <property type="entry name" value="FAS1-like_DH_region"/>
</dbReference>
<comment type="caution">
    <text evidence="2">The sequence shown here is derived from an EMBL/GenBank/DDBJ whole genome shotgun (WGS) entry which is preliminary data.</text>
</comment>
<evidence type="ECO:0000259" key="1">
    <source>
        <dbReference type="Pfam" id="PF13452"/>
    </source>
</evidence>
<dbReference type="Proteomes" id="UP001556631">
    <property type="component" value="Unassembled WGS sequence"/>
</dbReference>
<dbReference type="PANTHER" id="PTHR28152:SF1">
    <property type="entry name" value="HYDROXYACYL-THIOESTER DEHYDRATASE TYPE 2, MITOCHONDRIAL"/>
    <property type="match status" value="1"/>
</dbReference>
<dbReference type="Gene3D" id="3.10.129.10">
    <property type="entry name" value="Hotdog Thioesterase"/>
    <property type="match status" value="1"/>
</dbReference>
<dbReference type="Pfam" id="PF13452">
    <property type="entry name" value="FAS1_DH_region"/>
    <property type="match status" value="1"/>
</dbReference>
<gene>
    <name evidence="2" type="ORF">AB3X52_01755</name>
</gene>
<name>A0ABV3STQ9_9ACTN</name>
<proteinExistence type="predicted"/>
<dbReference type="PANTHER" id="PTHR28152">
    <property type="entry name" value="HYDROXYACYL-THIOESTER DEHYDRATASE TYPE 2, MITOCHONDRIAL"/>
    <property type="match status" value="1"/>
</dbReference>
<protein>
    <submittedName>
        <fullName evidence="2">MaoC family dehydratase N-terminal domain-containing protein</fullName>
    </submittedName>
</protein>
<dbReference type="InterPro" id="IPR029069">
    <property type="entry name" value="HotDog_dom_sf"/>
</dbReference>
<evidence type="ECO:0000313" key="3">
    <source>
        <dbReference type="Proteomes" id="UP001556631"/>
    </source>
</evidence>